<dbReference type="EMBL" id="CP115450">
    <property type="protein sequence ID" value="WBP90299.1"/>
    <property type="molecule type" value="Genomic_DNA"/>
</dbReference>
<feature type="compositionally biased region" description="Gly residues" evidence="1">
    <location>
        <begin position="80"/>
        <end position="93"/>
    </location>
</feature>
<reference evidence="3" key="1">
    <citation type="submission" date="2022-12" db="EMBL/GenBank/DDBJ databases">
        <authorList>
            <person name="Mo P."/>
        </authorList>
    </citation>
    <scope>NUCLEOTIDE SEQUENCE [LARGE SCALE GENOMIC DNA]</scope>
    <source>
        <strain evidence="3">HUAS 3-15</strain>
    </source>
</reference>
<gene>
    <name evidence="2" type="ORF">O1G21_33535</name>
</gene>
<feature type="region of interest" description="Disordered" evidence="1">
    <location>
        <begin position="46"/>
        <end position="93"/>
    </location>
</feature>
<dbReference type="RefSeq" id="WP_270148992.1">
    <property type="nucleotide sequence ID" value="NZ_CP115450.1"/>
</dbReference>
<protein>
    <submittedName>
        <fullName evidence="2">Uncharacterized protein</fullName>
    </submittedName>
</protein>
<name>A0ABY7QC13_9ACTN</name>
<evidence type="ECO:0000256" key="1">
    <source>
        <dbReference type="SAM" id="MobiDB-lite"/>
    </source>
</evidence>
<evidence type="ECO:0000313" key="3">
    <source>
        <dbReference type="Proteomes" id="UP001212821"/>
    </source>
</evidence>
<dbReference type="Proteomes" id="UP001212821">
    <property type="component" value="Chromosome"/>
</dbReference>
<keyword evidence="3" id="KW-1185">Reference proteome</keyword>
<evidence type="ECO:0000313" key="2">
    <source>
        <dbReference type="EMBL" id="WBP90299.1"/>
    </source>
</evidence>
<organism evidence="2 3">
    <name type="scientific">Kitasatospora cathayae</name>
    <dbReference type="NCBI Taxonomy" id="3004092"/>
    <lineage>
        <taxon>Bacteria</taxon>
        <taxon>Bacillati</taxon>
        <taxon>Actinomycetota</taxon>
        <taxon>Actinomycetes</taxon>
        <taxon>Kitasatosporales</taxon>
        <taxon>Streptomycetaceae</taxon>
        <taxon>Kitasatospora</taxon>
    </lineage>
</organism>
<accession>A0ABY7QC13</accession>
<proteinExistence type="predicted"/>
<sequence length="93" mass="9144">MHQNRSCVQVGFGLLLGLGPVWVGSGEPGWPAAGVGWVAGTAGVRPGSGEVEDPGRTAPAVPEPGKAVAEAWPGPAVGEGEAGWGFGVGDAGW</sequence>